<gene>
    <name evidence="1" type="ORF">V6N11_048583</name>
</gene>
<proteinExistence type="predicted"/>
<keyword evidence="2" id="KW-1185">Reference proteome</keyword>
<evidence type="ECO:0000313" key="2">
    <source>
        <dbReference type="Proteomes" id="UP001396334"/>
    </source>
</evidence>
<protein>
    <submittedName>
        <fullName evidence="1">Uncharacterized protein</fullName>
    </submittedName>
</protein>
<reference evidence="1 2" key="1">
    <citation type="journal article" date="2024" name="G3 (Bethesda)">
        <title>Genome assembly of Hibiscus sabdariffa L. provides insights into metabolisms of medicinal natural products.</title>
        <authorList>
            <person name="Kim T."/>
        </authorList>
    </citation>
    <scope>NUCLEOTIDE SEQUENCE [LARGE SCALE GENOMIC DNA]</scope>
    <source>
        <strain evidence="1">TK-2024</strain>
        <tissue evidence="1">Old leaves</tissue>
    </source>
</reference>
<comment type="caution">
    <text evidence="1">The sequence shown here is derived from an EMBL/GenBank/DDBJ whole genome shotgun (WGS) entry which is preliminary data.</text>
</comment>
<sequence length="131" mass="14856">MTALAGIKLPWILDSPFINDCMGHGPTAGAVLQDPNGDWIVGNQRYIGISKILPAELSAVMEDLNIARHRVYKKLQFDSNAITHRPWSCLTLLRVLQLHRHRLQVKEKNYLQTAQSNEKLASRIFLVKQTV</sequence>
<accession>A0ABR2PVS5</accession>
<name>A0ABR2PVS5_9ROSI</name>
<dbReference type="Proteomes" id="UP001396334">
    <property type="component" value="Unassembled WGS sequence"/>
</dbReference>
<organism evidence="1 2">
    <name type="scientific">Hibiscus sabdariffa</name>
    <name type="common">roselle</name>
    <dbReference type="NCBI Taxonomy" id="183260"/>
    <lineage>
        <taxon>Eukaryota</taxon>
        <taxon>Viridiplantae</taxon>
        <taxon>Streptophyta</taxon>
        <taxon>Embryophyta</taxon>
        <taxon>Tracheophyta</taxon>
        <taxon>Spermatophyta</taxon>
        <taxon>Magnoliopsida</taxon>
        <taxon>eudicotyledons</taxon>
        <taxon>Gunneridae</taxon>
        <taxon>Pentapetalae</taxon>
        <taxon>rosids</taxon>
        <taxon>malvids</taxon>
        <taxon>Malvales</taxon>
        <taxon>Malvaceae</taxon>
        <taxon>Malvoideae</taxon>
        <taxon>Hibiscus</taxon>
    </lineage>
</organism>
<dbReference type="EMBL" id="JBBPBN010000050">
    <property type="protein sequence ID" value="KAK8992504.1"/>
    <property type="molecule type" value="Genomic_DNA"/>
</dbReference>
<evidence type="ECO:0000313" key="1">
    <source>
        <dbReference type="EMBL" id="KAK8992504.1"/>
    </source>
</evidence>